<dbReference type="GO" id="GO:0003724">
    <property type="term" value="F:RNA helicase activity"/>
    <property type="evidence" value="ECO:0007669"/>
    <property type="project" value="UniProtKB-EC"/>
</dbReference>
<comment type="caution">
    <text evidence="6">The sequence shown here is derived from an EMBL/GenBank/DDBJ whole genome shotgun (WGS) entry which is preliminary data.</text>
</comment>
<feature type="region of interest" description="Disordered" evidence="4">
    <location>
        <begin position="815"/>
        <end position="870"/>
    </location>
</feature>
<dbReference type="InterPro" id="IPR011545">
    <property type="entry name" value="DEAD/DEAH_box_helicase_dom"/>
</dbReference>
<sequence>MYTYIYVRVSVRRRPMNKLGQGCDILVATTGRLLAILRKKALQFGNPKYCDILSLDNLSFIVYDEADELLSESLKDVSSKMSKTKTFKDEVDEVELRLPTKKHLYHWYFSSQYSKEQSHYDEIDFDHPKEDASQCYTLVNQQFVKYGKVSSPREGKTLILLRKKKDVDILENIIAGDMVIKCEKTHGDMMQVYREQAMFSFKHAHVTVLVATMKLCGRGINVYGVSSLIFSDLADTLAEYKFCLGRVGRVGHKATTIAFYQDFSGVMDEELLVVLQKNRQTIPPGMVEAFSPYSSDDMWAHYPEAAARIVADSDAGPGWGTAMDAWGAGNASADTVEGNFLTQNSESKSSVKYRQMSKPAKTSVSAQVDMSLPHPYNVSGGPAGIETPPRRRQTPNQPPNLLTTSLGNARNAGLGLGLGGVVQTPISSTTLSSPFSAYPSPGGAMRGASPTASRSASGFSGHYNPQQWGAVNSVNISPNSMSMAGEHRQTSQSSRTAHLAPRLVGPDGKGESYLARTQLMKTGIEPVASPPPPYSPRRDQQPQDSPRRTSDIISPADTTSPDTESSRYGTPVSAATTLSPDLVPRFPGGRSPLIRQHTSPNQSPNAASAPSFPPPPGPGQRIRAGSKNHADRLLSSLTLRGKASKVSLASDAIDALQDHTAQMLAQASSAKHNDPMVHPPAARRAASTGGIGLAGGSSRSSSHSPSPVTWEPNMPLPPPPPGPPPTSARSQSLNRPMESPSSGLVPTLPFRSRRPPGTGTSLDTVPPTPADWRDEDGTNDQAPRSHGPSPLHIDTGSVLQKRRLGTDYPLTATAGALAHPRRDSSAGGLFRSPAVRNRSAMGIRERRSESRNGKGRAVEDSAVEPSSSVAPWADGLDVRPANLVLSASQMDASKQRMTARSTPKSGKSMQSLDGALNSPEIQKSSGKAVSFVSSCNTPQPGSSRSQHFSGTLISTPLFPPGRETLDRSTSAVASPSLPLQTFSVSPPKRLSGPSKALSLIVPPGPEQRPVSHILHTPNLDDSMQVPLTPSTKAAQEPLEDLLGPESPKLFAGRAIERHRNFAEREAAAANDSERLDLFVHFMKAESRIRREQYASVFEEDGIEVDELTQGLFGHSSTDKCLHDRHQSLSRQNMSKRTSIASSALGDSSSQDDSSAVSRKHESPSSATTNSSTQQRPESAYWKDYVPCLSPIASMSIVTGQDEDSRGRAASRWFEDHSHPGDGPLGEAFRVLERSKRESKYMGVPQETRNPPALYGNRTSVSAGGGQWQPSGASRQPSYGPNQYPPEKTGLHEEDSSLPPPPFLPPIPSSAPITPDPRRLDISRLVTLPPPYPRHHPAVNNSHPDLADVRGVVRSLHEKEEAETITSSYRTQVLGKRQRAESWCKHQRSLHRQDIEFRIEHGEISQEDFDDAENELKEKIASSEKEIIQIDFDLYQHIVLTPLHALFSDRIKLADASLDKLSSRLFSDSQSQNPNLPQEEGDFQPELLEKLTQLKWLFEARETLHRQIYDLLSERNDRYKAIVLFPYKQSQNREKHVEAEFFFAKDAQERRSTFQQAVCKRAQAFLSVIENNVSRGVELQLSAFWDIAPSLLEVLHKVPLQLDGFEVQIPADEYAENPSYYDHPLQYLYSLLGHAEKSTYQFIESQINLLCLLHEIRSHALAARCKVEAQGKDASWAAEEEQRREETRLTEDLKEKVGVVEGQWEEALGSELKEVRERVRGALLEEGGWDDEGDEV</sequence>
<evidence type="ECO:0000256" key="4">
    <source>
        <dbReference type="SAM" id="MobiDB-lite"/>
    </source>
</evidence>
<feature type="region of interest" description="Disordered" evidence="4">
    <location>
        <begin position="1236"/>
        <end position="1316"/>
    </location>
</feature>
<feature type="compositionally biased region" description="Polar residues" evidence="4">
    <location>
        <begin position="1256"/>
        <end position="1280"/>
    </location>
</feature>
<feature type="compositionally biased region" description="Basic and acidic residues" evidence="4">
    <location>
        <begin position="1116"/>
        <end position="1126"/>
    </location>
</feature>
<feature type="compositionally biased region" description="Polar residues" evidence="4">
    <location>
        <begin position="342"/>
        <end position="352"/>
    </location>
</feature>
<feature type="region of interest" description="Disordered" evidence="4">
    <location>
        <begin position="342"/>
        <end position="408"/>
    </location>
</feature>
<feature type="region of interest" description="Disordered" evidence="4">
    <location>
        <begin position="890"/>
        <end position="950"/>
    </location>
</feature>
<accession>A0A8H6CDY1</accession>
<dbReference type="PROSITE" id="PS51194">
    <property type="entry name" value="HELICASE_CTER"/>
    <property type="match status" value="1"/>
</dbReference>
<dbReference type="Pfam" id="PF00270">
    <property type="entry name" value="DEAD"/>
    <property type="match status" value="1"/>
</dbReference>
<dbReference type="RefSeq" id="XP_037150831.1">
    <property type="nucleotide sequence ID" value="XM_037293178.1"/>
</dbReference>
<dbReference type="SUPFAM" id="SSF52540">
    <property type="entry name" value="P-loop containing nucleoside triphosphate hydrolases"/>
    <property type="match status" value="1"/>
</dbReference>
<reference evidence="6 7" key="1">
    <citation type="journal article" date="2020" name="Genomics">
        <title>Complete, high-quality genomes from long-read metagenomic sequencing of two wolf lichen thalli reveals enigmatic genome architecture.</title>
        <authorList>
            <person name="McKenzie S.K."/>
            <person name="Walston R.F."/>
            <person name="Allen J.L."/>
        </authorList>
    </citation>
    <scope>NUCLEOTIDE SEQUENCE [LARGE SCALE GENOMIC DNA]</scope>
    <source>
        <strain evidence="6">WasteWater1</strain>
    </source>
</reference>
<keyword evidence="2" id="KW-0547">Nucleotide-binding</keyword>
<feature type="compositionally biased region" description="Polar residues" evidence="4">
    <location>
        <begin position="1163"/>
        <end position="1176"/>
    </location>
</feature>
<feature type="compositionally biased region" description="Basic and acidic residues" evidence="4">
    <location>
        <begin position="536"/>
        <end position="550"/>
    </location>
</feature>
<dbReference type="EMBL" id="JACCJB010000014">
    <property type="protein sequence ID" value="KAF6221396.1"/>
    <property type="molecule type" value="Genomic_DNA"/>
</dbReference>
<feature type="compositionally biased region" description="Low complexity" evidence="4">
    <location>
        <begin position="1138"/>
        <end position="1156"/>
    </location>
</feature>
<dbReference type="SMART" id="SM00490">
    <property type="entry name" value="HELICc"/>
    <property type="match status" value="1"/>
</dbReference>
<organism evidence="6 7">
    <name type="scientific">Letharia lupina</name>
    <dbReference type="NCBI Taxonomy" id="560253"/>
    <lineage>
        <taxon>Eukaryota</taxon>
        <taxon>Fungi</taxon>
        <taxon>Dikarya</taxon>
        <taxon>Ascomycota</taxon>
        <taxon>Pezizomycotina</taxon>
        <taxon>Lecanoromycetes</taxon>
        <taxon>OSLEUM clade</taxon>
        <taxon>Lecanoromycetidae</taxon>
        <taxon>Lecanorales</taxon>
        <taxon>Lecanorineae</taxon>
        <taxon>Parmeliaceae</taxon>
        <taxon>Letharia</taxon>
    </lineage>
</organism>
<feature type="domain" description="Helicase C-terminal" evidence="5">
    <location>
        <begin position="131"/>
        <end position="290"/>
    </location>
</feature>
<evidence type="ECO:0000256" key="3">
    <source>
        <dbReference type="ARBA" id="ARBA00022840"/>
    </source>
</evidence>
<keyword evidence="3" id="KW-0067">ATP-binding</keyword>
<dbReference type="InterPro" id="IPR027417">
    <property type="entry name" value="P-loop_NTPase"/>
</dbReference>
<feature type="compositionally biased region" description="Polar residues" evidence="4">
    <location>
        <begin position="556"/>
        <end position="579"/>
    </location>
</feature>
<dbReference type="Pfam" id="PF00271">
    <property type="entry name" value="Helicase_C"/>
    <property type="match status" value="1"/>
</dbReference>
<feature type="compositionally biased region" description="Pro residues" evidence="4">
    <location>
        <begin position="1297"/>
        <end position="1308"/>
    </location>
</feature>
<feature type="compositionally biased region" description="Basic and acidic residues" evidence="4">
    <location>
        <begin position="843"/>
        <end position="859"/>
    </location>
</feature>
<feature type="region of interest" description="Disordered" evidence="4">
    <location>
        <begin position="523"/>
        <end position="626"/>
    </location>
</feature>
<feature type="compositionally biased region" description="Polar residues" evidence="4">
    <location>
        <begin position="890"/>
        <end position="911"/>
    </location>
</feature>
<protein>
    <recommendedName>
        <fullName evidence="1">RNA helicase</fullName>
        <ecNumber evidence="1">3.6.4.13</ecNumber>
    </recommendedName>
</protein>
<feature type="compositionally biased region" description="Polar residues" evidence="4">
    <location>
        <begin position="1128"/>
        <end position="1137"/>
    </location>
</feature>
<feature type="compositionally biased region" description="Low complexity" evidence="4">
    <location>
        <begin position="599"/>
        <end position="610"/>
    </location>
</feature>
<evidence type="ECO:0000313" key="7">
    <source>
        <dbReference type="Proteomes" id="UP000593566"/>
    </source>
</evidence>
<feature type="compositionally biased region" description="Polar residues" evidence="4">
    <location>
        <begin position="727"/>
        <end position="744"/>
    </location>
</feature>
<evidence type="ECO:0000256" key="1">
    <source>
        <dbReference type="ARBA" id="ARBA00012552"/>
    </source>
</evidence>
<evidence type="ECO:0000259" key="5">
    <source>
        <dbReference type="PROSITE" id="PS51194"/>
    </source>
</evidence>
<proteinExistence type="predicted"/>
<feature type="compositionally biased region" description="Low complexity" evidence="4">
    <location>
        <begin position="696"/>
        <end position="706"/>
    </location>
</feature>
<name>A0A8H6CDY1_9LECA</name>
<dbReference type="GO" id="GO:0005524">
    <property type="term" value="F:ATP binding"/>
    <property type="evidence" value="ECO:0007669"/>
    <property type="project" value="UniProtKB-KW"/>
</dbReference>
<gene>
    <name evidence="6" type="ORF">HO133_002251</name>
</gene>
<feature type="region of interest" description="Disordered" evidence="4">
    <location>
        <begin position="664"/>
        <end position="795"/>
    </location>
</feature>
<dbReference type="Gene3D" id="3.40.50.300">
    <property type="entry name" value="P-loop containing nucleotide triphosphate hydrolases"/>
    <property type="match status" value="2"/>
</dbReference>
<feature type="region of interest" description="Disordered" evidence="4">
    <location>
        <begin position="1207"/>
        <end position="1226"/>
    </location>
</feature>
<evidence type="ECO:0000256" key="2">
    <source>
        <dbReference type="ARBA" id="ARBA00022741"/>
    </source>
</evidence>
<feature type="compositionally biased region" description="Polar residues" evidence="4">
    <location>
        <begin position="919"/>
        <end position="950"/>
    </location>
</feature>
<feature type="compositionally biased region" description="Polar residues" evidence="4">
    <location>
        <begin position="450"/>
        <end position="482"/>
    </location>
</feature>
<dbReference type="Proteomes" id="UP000593566">
    <property type="component" value="Unassembled WGS sequence"/>
</dbReference>
<dbReference type="GO" id="GO:0003676">
    <property type="term" value="F:nucleic acid binding"/>
    <property type="evidence" value="ECO:0007669"/>
    <property type="project" value="InterPro"/>
</dbReference>
<dbReference type="GeneID" id="59330665"/>
<evidence type="ECO:0000313" key="6">
    <source>
        <dbReference type="EMBL" id="KAF6221396.1"/>
    </source>
</evidence>
<feature type="region of interest" description="Disordered" evidence="4">
    <location>
        <begin position="1114"/>
        <end position="1177"/>
    </location>
</feature>
<keyword evidence="7" id="KW-1185">Reference proteome</keyword>
<feature type="region of interest" description="Disordered" evidence="4">
    <location>
        <begin position="440"/>
        <end position="510"/>
    </location>
</feature>
<feature type="compositionally biased region" description="Pro residues" evidence="4">
    <location>
        <begin position="714"/>
        <end position="726"/>
    </location>
</feature>
<dbReference type="PANTHER" id="PTHR47958">
    <property type="entry name" value="ATP-DEPENDENT RNA HELICASE DBP3"/>
    <property type="match status" value="1"/>
</dbReference>
<feature type="compositionally biased region" description="Basic and acidic residues" evidence="4">
    <location>
        <begin position="1207"/>
        <end position="1219"/>
    </location>
</feature>
<dbReference type="InterPro" id="IPR001650">
    <property type="entry name" value="Helicase_C-like"/>
</dbReference>
<dbReference type="EC" id="3.6.4.13" evidence="1"/>